<organism evidence="1 2">
    <name type="scientific">Paenibacillus xanthanilyticus</name>
    <dbReference type="NCBI Taxonomy" id="1783531"/>
    <lineage>
        <taxon>Bacteria</taxon>
        <taxon>Bacillati</taxon>
        <taxon>Bacillota</taxon>
        <taxon>Bacilli</taxon>
        <taxon>Bacillales</taxon>
        <taxon>Paenibacillaceae</taxon>
        <taxon>Paenibacillus</taxon>
    </lineage>
</organism>
<gene>
    <name evidence="1" type="ORF">ACFOZ8_28690</name>
</gene>
<evidence type="ECO:0000313" key="2">
    <source>
        <dbReference type="Proteomes" id="UP001595715"/>
    </source>
</evidence>
<reference evidence="2" key="1">
    <citation type="journal article" date="2019" name="Int. J. Syst. Evol. Microbiol.">
        <title>The Global Catalogue of Microorganisms (GCM) 10K type strain sequencing project: providing services to taxonomists for standard genome sequencing and annotation.</title>
        <authorList>
            <consortium name="The Broad Institute Genomics Platform"/>
            <consortium name="The Broad Institute Genome Sequencing Center for Infectious Disease"/>
            <person name="Wu L."/>
            <person name="Ma J."/>
        </authorList>
    </citation>
    <scope>NUCLEOTIDE SEQUENCE [LARGE SCALE GENOMIC DNA]</scope>
    <source>
        <strain evidence="2">IBRC-M 10987</strain>
    </source>
</reference>
<comment type="caution">
    <text evidence="1">The sequence shown here is derived from an EMBL/GenBank/DDBJ whole genome shotgun (WGS) entry which is preliminary data.</text>
</comment>
<protein>
    <submittedName>
        <fullName evidence="1">HK97 gp10 family phage protein</fullName>
    </submittedName>
</protein>
<dbReference type="EMBL" id="JBHSAM010000036">
    <property type="protein sequence ID" value="MFC4103602.1"/>
    <property type="molecule type" value="Genomic_DNA"/>
</dbReference>
<sequence>MKFDFDDTDFERGLAAAERAIARGAERGMHDATDDLLRESRDLAPLDKATLRRGSWKEIEEADGSVIGDVYYSAVEKDRAGNRFNYALYMHEFGGHMQYANPTTPGTQPKYLEQPLKMYSDRYMKMIAEEIRRELT</sequence>
<evidence type="ECO:0000313" key="1">
    <source>
        <dbReference type="EMBL" id="MFC4103602.1"/>
    </source>
</evidence>
<keyword evidence="2" id="KW-1185">Reference proteome</keyword>
<proteinExistence type="predicted"/>
<name>A0ABV8KC28_9BACL</name>
<dbReference type="Proteomes" id="UP001595715">
    <property type="component" value="Unassembled WGS sequence"/>
</dbReference>
<dbReference type="RefSeq" id="WP_377722184.1">
    <property type="nucleotide sequence ID" value="NZ_JBHSAM010000036.1"/>
</dbReference>
<accession>A0ABV8KC28</accession>